<evidence type="ECO:0000256" key="1">
    <source>
        <dbReference type="SAM" id="MobiDB-lite"/>
    </source>
</evidence>
<name>A0ABY6UB86_BIOOC</name>
<sequence>MATITRADLPALGSSSSSSSFITDVKHLSSYNWIDAAEPTIAVPGCPPSWTPPKIPPQLSLDAGKVYIDQNAARHPDSPLEPLFRSLFHTNPTFDISSVDVVTDRNNIRKLLDFVNPNLDTYDLNQFRGFGNNFEKAYTSSEIAKSTGHHRIISYSFGGLKFIVRHETDGYVKTLSSPDDHPRQTQDETSLDNSPVSSADAAYAISGSKLHIRHVGKEVPVESTLKIKTRGVKSRLEISEVVPQLWLSQTPKLVRAYHNKGKFQKPQVEDVTIEIQRWQFGHEEDLRRLNGLI</sequence>
<evidence type="ECO:0008006" key="4">
    <source>
        <dbReference type="Google" id="ProtNLM"/>
    </source>
</evidence>
<feature type="compositionally biased region" description="Polar residues" evidence="1">
    <location>
        <begin position="187"/>
        <end position="197"/>
    </location>
</feature>
<dbReference type="PANTHER" id="PTHR35179">
    <property type="entry name" value="PROTEIN CBG02620"/>
    <property type="match status" value="1"/>
</dbReference>
<reference evidence="2 3" key="1">
    <citation type="submission" date="2019-06" db="EMBL/GenBank/DDBJ databases">
        <authorList>
            <person name="Broberg M."/>
        </authorList>
    </citation>
    <scope>NUCLEOTIDE SEQUENCE [LARGE SCALE GENOMIC DNA]</scope>
</reference>
<protein>
    <recommendedName>
        <fullName evidence="4">MACPF domain-containing protein</fullName>
    </recommendedName>
</protein>
<keyword evidence="3" id="KW-1185">Reference proteome</keyword>
<evidence type="ECO:0000313" key="2">
    <source>
        <dbReference type="EMBL" id="VUC28265.1"/>
    </source>
</evidence>
<dbReference type="EMBL" id="CABFNS010000782">
    <property type="protein sequence ID" value="VUC28265.1"/>
    <property type="molecule type" value="Genomic_DNA"/>
</dbReference>
<organism evidence="2 3">
    <name type="scientific">Bionectria ochroleuca</name>
    <name type="common">Gliocladium roseum</name>
    <dbReference type="NCBI Taxonomy" id="29856"/>
    <lineage>
        <taxon>Eukaryota</taxon>
        <taxon>Fungi</taxon>
        <taxon>Dikarya</taxon>
        <taxon>Ascomycota</taxon>
        <taxon>Pezizomycotina</taxon>
        <taxon>Sordariomycetes</taxon>
        <taxon>Hypocreomycetidae</taxon>
        <taxon>Hypocreales</taxon>
        <taxon>Bionectriaceae</taxon>
        <taxon>Clonostachys</taxon>
    </lineage>
</organism>
<dbReference type="PANTHER" id="PTHR35179:SF2">
    <property type="entry name" value="START DOMAIN-CONTAINING PROTEIN"/>
    <property type="match status" value="1"/>
</dbReference>
<feature type="region of interest" description="Disordered" evidence="1">
    <location>
        <begin position="174"/>
        <end position="197"/>
    </location>
</feature>
<comment type="caution">
    <text evidence="2">The sequence shown here is derived from an EMBL/GenBank/DDBJ whole genome shotgun (WGS) entry which is preliminary data.</text>
</comment>
<evidence type="ECO:0000313" key="3">
    <source>
        <dbReference type="Proteomes" id="UP000766486"/>
    </source>
</evidence>
<dbReference type="Proteomes" id="UP000766486">
    <property type="component" value="Unassembled WGS sequence"/>
</dbReference>
<proteinExistence type="predicted"/>
<accession>A0ABY6UB86</accession>
<gene>
    <name evidence="2" type="ORF">CLO192961_LOCUS228823</name>
</gene>